<sequence>MLSVFLSPADHAPQRHELEALPIEELQGILRDRESAIADLEEEIARLKQAPWDFEERLACLEARFGSMAPRDIVKVTPEAYGSVGHRIQEELGERHGQAKRPDEKPGLDLASARQDITNLWPTDLALGQSYVPLDEELLAERARPPPPPDHLEVPEGLRASAHFVGPWGRLDWRPLRQVSPYQPFWLDSPALI</sequence>
<evidence type="ECO:0000256" key="1">
    <source>
        <dbReference type="SAM" id="Coils"/>
    </source>
</evidence>
<proteinExistence type="predicted"/>
<gene>
    <name evidence="2" type="ORF">AMON00008_LOCUS1606</name>
</gene>
<keyword evidence="1" id="KW-0175">Coiled coil</keyword>
<reference evidence="2" key="1">
    <citation type="submission" date="2021-01" db="EMBL/GenBank/DDBJ databases">
        <authorList>
            <person name="Corre E."/>
            <person name="Pelletier E."/>
            <person name="Niang G."/>
            <person name="Scheremetjew M."/>
            <person name="Finn R."/>
            <person name="Kale V."/>
            <person name="Holt S."/>
            <person name="Cochrane G."/>
            <person name="Meng A."/>
            <person name="Brown T."/>
            <person name="Cohen L."/>
        </authorList>
    </citation>
    <scope>NUCLEOTIDE SEQUENCE</scope>
    <source>
        <strain evidence="2">CCMP3105</strain>
    </source>
</reference>
<name>A0A7S4PUF8_9DINO</name>
<dbReference type="AlphaFoldDB" id="A0A7S4PUF8"/>
<accession>A0A7S4PUF8</accession>
<dbReference type="EMBL" id="HBNR01002278">
    <property type="protein sequence ID" value="CAE4561987.1"/>
    <property type="molecule type" value="Transcribed_RNA"/>
</dbReference>
<evidence type="ECO:0000313" key="2">
    <source>
        <dbReference type="EMBL" id="CAE4561987.1"/>
    </source>
</evidence>
<feature type="coiled-coil region" evidence="1">
    <location>
        <begin position="23"/>
        <end position="50"/>
    </location>
</feature>
<organism evidence="2">
    <name type="scientific">Alexandrium monilatum</name>
    <dbReference type="NCBI Taxonomy" id="311494"/>
    <lineage>
        <taxon>Eukaryota</taxon>
        <taxon>Sar</taxon>
        <taxon>Alveolata</taxon>
        <taxon>Dinophyceae</taxon>
        <taxon>Gonyaulacales</taxon>
        <taxon>Pyrocystaceae</taxon>
        <taxon>Alexandrium</taxon>
    </lineage>
</organism>
<protein>
    <submittedName>
        <fullName evidence="2">Uncharacterized protein</fullName>
    </submittedName>
</protein>